<evidence type="ECO:0000256" key="9">
    <source>
        <dbReference type="ARBA" id="ARBA00022741"/>
    </source>
</evidence>
<dbReference type="Pfam" id="PF07714">
    <property type="entry name" value="PK_Tyr_Ser-Thr"/>
    <property type="match status" value="1"/>
</dbReference>
<sequence length="1569" mass="178797">MMVTEGNDSCASGVQHHTTSSSSSPAHTRQQRHKVEVYNEILRRLKDSGDEEAMQPSFNDQLWAHFNRLPTRYALDVNVERAADVLMHKRLLQLAHDPANRPSIEVRLVQVHPISDGNSADTFESDDPGTESGQSSSKYSSRQSIHPPPAFGSSPNLEALALEANSSEDIEEEQSVHANVQYLRPMHEITISTDDKPKLLSQLTALLAEIGLNIQEAHAFSTTDGFSLDVFVVEGWPYEETEKLKAALEREVLKKIEVRSSPQSVSSVDESDQAKMKSELDHLTIPNDGTDVWEIDPKHLKYGTQIASGSYGELFKGVYCSQEVAIKVLKPEHVNSELQREFAQEVYIMRKVRHKNVVQFIGACTKPPRLCIVTEFMSGGSVYDYLHKQKGFFKFPTLLKVAIDISKGMNYLHQHNIIHRDLKAANLLMDENCIVKVADFGVARVKAQSGVMTAETGTYRWMAPEVIEHKPYDHKADVFSFGVVLWELLTGKLPYEYLTPLQAAIGVVQKGLRPTIPKNTHPKFVDLLERSWQQDPTLRPDFSEIIEILQQLAKEEEDDAQEILNDLPHAECQLQCTYICYIAQMKQELAGLVKAYAFIFYTGRDGEPDSDAWRGHERYWQKRETDISGDNDGNTGHLVVWSVMTLLLLMQSIRKSFKSYGSYKQSTSFYGAGNPDSDHEKLPILLDQEARRHSEMTAGDCVVKIDDAANSSQGNRIWRESSYDFFNGEGNSSAAVAADDSFDFRQTEDPPSQLIGRFLHKQKASGEMQLDMDLEMEELQRDAEGERLTPVAESPMNYRMSREQKVSFEEPASSVSIPEAQNDVFRRRYNKDSPSLAEYNLPPQPPQYDRRRSPSPSQSPAGDGEVLRCTSNASFERNLSMQRKSALLKAKTRSRLLDPPDEPDRKSGKVLKSGQLLSGILGKKPDEEEDDPFLEEDLPDEFKKTHFSFWILLEWVSLVLIIGLLITTLCIPFLREKDMWQLRLWKWEVMVLVLICGRLVSDWVIRIAVFFIERNFLLRKRVLYFVYGVKKAVQNCLWLGLVLIAWHLLFDKRVQRETKSNFLGYVNKVLVCFLVGTLMWLVKTLMVKVLASSFHVSTYFDRIQESLFNQFVIETLSGPPLVEIQKAEEEEEKLADEVQKLQNAGVTIPPDLRDSAFSNIKSGRLRSGVLSKSPRVKSAKFSRPLSKKSDDGNAITIDNLHKLNPNNVSAWNMKRLMNMVRYGALTTLDEQILDSANDDENATQIRSENEAKAAAKKIFHNVARRGCRYIYPADLMRFMQEDEAAKTMNLFEGASDSGKISKAALKNWVVNAFRERRALALTLNDTKTAVNKLHRMLNFMVAIVVLIIWLLILELATTKFLVFLSSQIVLVAFIFGNTCKTIFEAIIFLFVMHPFDVGDRCEIDGVQMVVEEMNILTTIFLKFDNQKIIIPNSVLATKAIYNYYRSPDMGDSIEFYVHISTPIDKISLIKHRIQSYCDNKKEHWYPSPIVVIRDYESLNMVKMAIWPTQKMNFQDQGERYIRRSLLLEELIKIFRELDLNYRLLPMDINVRAMPTSSERLPPSWASIPS</sequence>
<feature type="transmembrane region" description="Helical" evidence="19">
    <location>
        <begin position="949"/>
        <end position="975"/>
    </location>
</feature>
<evidence type="ECO:0000313" key="22">
    <source>
        <dbReference type="EMBL" id="CAJ1977649.1"/>
    </source>
</evidence>
<feature type="compositionally biased region" description="Low complexity" evidence="18">
    <location>
        <begin position="132"/>
        <end position="144"/>
    </location>
</feature>
<evidence type="ECO:0000256" key="18">
    <source>
        <dbReference type="SAM" id="MobiDB-lite"/>
    </source>
</evidence>
<keyword evidence="7" id="KW-0808">Transferase</keyword>
<evidence type="ECO:0000256" key="15">
    <source>
        <dbReference type="ARBA" id="ARBA00023303"/>
    </source>
</evidence>
<dbReference type="PROSITE" id="PS50011">
    <property type="entry name" value="PROTEIN_KINASE_DOM"/>
    <property type="match status" value="1"/>
</dbReference>
<evidence type="ECO:0000256" key="2">
    <source>
        <dbReference type="ARBA" id="ARBA00008017"/>
    </source>
</evidence>
<dbReference type="GO" id="GO:0004674">
    <property type="term" value="F:protein serine/threonine kinase activity"/>
    <property type="evidence" value="ECO:0007669"/>
    <property type="project" value="UniProtKB-KW"/>
</dbReference>
<dbReference type="PANTHER" id="PTHR31618:SF1">
    <property type="entry name" value="EF-HAND DOMAIN-CONTAINING PROTEIN"/>
    <property type="match status" value="1"/>
</dbReference>
<keyword evidence="12 19" id="KW-1133">Transmembrane helix</keyword>
<feature type="region of interest" description="Disordered" evidence="18">
    <location>
        <begin position="831"/>
        <end position="867"/>
    </location>
</feature>
<dbReference type="Proteomes" id="UP001189624">
    <property type="component" value="Chromosome 10"/>
</dbReference>
<dbReference type="Gramene" id="rna-AYBTSS11_LOCUS29816">
    <property type="protein sequence ID" value="CAJ1977649.1"/>
    <property type="gene ID" value="gene-AYBTSS11_LOCUS29816"/>
</dbReference>
<feature type="domain" description="Protein kinase" evidence="20">
    <location>
        <begin position="300"/>
        <end position="553"/>
    </location>
</feature>
<dbReference type="PRINTS" id="PR00109">
    <property type="entry name" value="TYRKINASE"/>
</dbReference>
<comment type="catalytic activity">
    <reaction evidence="17">
        <text>L-seryl-[protein] + ATP = O-phospho-L-seryl-[protein] + ADP + H(+)</text>
        <dbReference type="Rhea" id="RHEA:17989"/>
        <dbReference type="Rhea" id="RHEA-COMP:9863"/>
        <dbReference type="Rhea" id="RHEA-COMP:11604"/>
        <dbReference type="ChEBI" id="CHEBI:15378"/>
        <dbReference type="ChEBI" id="CHEBI:29999"/>
        <dbReference type="ChEBI" id="CHEBI:30616"/>
        <dbReference type="ChEBI" id="CHEBI:83421"/>
        <dbReference type="ChEBI" id="CHEBI:456216"/>
        <dbReference type="EC" id="2.7.11.1"/>
    </reaction>
</comment>
<evidence type="ECO:0000256" key="7">
    <source>
        <dbReference type="ARBA" id="ARBA00022679"/>
    </source>
</evidence>
<dbReference type="Gene3D" id="2.30.30.60">
    <property type="match status" value="1"/>
</dbReference>
<dbReference type="InterPro" id="IPR006685">
    <property type="entry name" value="MscS_channel_2nd"/>
</dbReference>
<dbReference type="GO" id="GO:0008381">
    <property type="term" value="F:mechanosensitive monoatomic ion channel activity"/>
    <property type="evidence" value="ECO:0007669"/>
    <property type="project" value="TreeGrafter"/>
</dbReference>
<proteinExistence type="inferred from homology"/>
<evidence type="ECO:0000256" key="8">
    <source>
        <dbReference type="ARBA" id="ARBA00022692"/>
    </source>
</evidence>
<evidence type="ECO:0000256" key="11">
    <source>
        <dbReference type="ARBA" id="ARBA00022840"/>
    </source>
</evidence>
<organism evidence="22 23">
    <name type="scientific">Sphenostylis stenocarpa</name>
    <dbReference type="NCBI Taxonomy" id="92480"/>
    <lineage>
        <taxon>Eukaryota</taxon>
        <taxon>Viridiplantae</taxon>
        <taxon>Streptophyta</taxon>
        <taxon>Embryophyta</taxon>
        <taxon>Tracheophyta</taxon>
        <taxon>Spermatophyta</taxon>
        <taxon>Magnoliopsida</taxon>
        <taxon>eudicotyledons</taxon>
        <taxon>Gunneridae</taxon>
        <taxon>Pentapetalae</taxon>
        <taxon>rosids</taxon>
        <taxon>fabids</taxon>
        <taxon>Fabales</taxon>
        <taxon>Fabaceae</taxon>
        <taxon>Papilionoideae</taxon>
        <taxon>50 kb inversion clade</taxon>
        <taxon>NPAAA clade</taxon>
        <taxon>indigoferoid/millettioid clade</taxon>
        <taxon>Phaseoleae</taxon>
        <taxon>Sphenostylis</taxon>
    </lineage>
</organism>
<feature type="transmembrane region" description="Helical" evidence="19">
    <location>
        <begin position="1368"/>
        <end position="1392"/>
    </location>
</feature>
<feature type="region of interest" description="Disordered" evidence="18">
    <location>
        <begin position="115"/>
        <end position="155"/>
    </location>
</feature>
<keyword evidence="11" id="KW-0067">ATP-binding</keyword>
<keyword evidence="13" id="KW-0406">Ion transport</keyword>
<evidence type="ECO:0000256" key="10">
    <source>
        <dbReference type="ARBA" id="ARBA00022777"/>
    </source>
</evidence>
<keyword evidence="23" id="KW-1185">Reference proteome</keyword>
<evidence type="ECO:0000256" key="19">
    <source>
        <dbReference type="SAM" id="Phobius"/>
    </source>
</evidence>
<dbReference type="PROSITE" id="PS51671">
    <property type="entry name" value="ACT"/>
    <property type="match status" value="1"/>
</dbReference>
<evidence type="ECO:0000256" key="4">
    <source>
        <dbReference type="ARBA" id="ARBA00012513"/>
    </source>
</evidence>
<evidence type="ECO:0000256" key="14">
    <source>
        <dbReference type="ARBA" id="ARBA00023136"/>
    </source>
</evidence>
<dbReference type="EC" id="2.7.11.1" evidence="4"/>
<comment type="similarity">
    <text evidence="3">Belongs to the protein kinase superfamily. TKL Ser/Thr protein kinase family. RAF subfamily.</text>
</comment>
<evidence type="ECO:0000313" key="23">
    <source>
        <dbReference type="Proteomes" id="UP001189624"/>
    </source>
</evidence>
<dbReference type="Gene3D" id="3.30.70.260">
    <property type="match status" value="1"/>
</dbReference>
<keyword evidence="8 19" id="KW-0812">Transmembrane</keyword>
<dbReference type="InterPro" id="IPR002912">
    <property type="entry name" value="ACT_dom"/>
</dbReference>
<feature type="region of interest" description="Disordered" evidence="18">
    <location>
        <begin position="890"/>
        <end position="910"/>
    </location>
</feature>
<dbReference type="GO" id="GO:0006820">
    <property type="term" value="P:monoatomic anion transport"/>
    <property type="evidence" value="ECO:0007669"/>
    <property type="project" value="TreeGrafter"/>
</dbReference>
<dbReference type="CDD" id="cd13999">
    <property type="entry name" value="STKc_MAP3K-like"/>
    <property type="match status" value="1"/>
</dbReference>
<evidence type="ECO:0000256" key="5">
    <source>
        <dbReference type="ARBA" id="ARBA00022448"/>
    </source>
</evidence>
<feature type="compositionally biased region" description="Basic and acidic residues" evidence="18">
    <location>
        <begin position="895"/>
        <end position="907"/>
    </location>
</feature>
<dbReference type="InterPro" id="IPR016688">
    <property type="entry name" value="MscS-like_plants/fungi"/>
</dbReference>
<dbReference type="Gene3D" id="3.30.200.20">
    <property type="entry name" value="Phosphorylase Kinase, domain 1"/>
    <property type="match status" value="1"/>
</dbReference>
<feature type="region of interest" description="Disordered" evidence="18">
    <location>
        <begin position="1"/>
        <end position="34"/>
    </location>
</feature>
<feature type="transmembrane region" description="Helical" evidence="19">
    <location>
        <begin position="1336"/>
        <end position="1356"/>
    </location>
</feature>
<evidence type="ECO:0000256" key="6">
    <source>
        <dbReference type="ARBA" id="ARBA00022527"/>
    </source>
</evidence>
<comment type="subcellular location">
    <subcellularLocation>
        <location evidence="1">Membrane</location>
        <topology evidence="1">Multi-pass membrane protein</topology>
    </subcellularLocation>
</comment>
<evidence type="ECO:0000259" key="20">
    <source>
        <dbReference type="PROSITE" id="PS50011"/>
    </source>
</evidence>
<dbReference type="FunFam" id="3.30.200.20:FF:000060">
    <property type="entry name" value="Serine/threonine-protein kinase isoform 1"/>
    <property type="match status" value="1"/>
</dbReference>
<dbReference type="GO" id="GO:0005524">
    <property type="term" value="F:ATP binding"/>
    <property type="evidence" value="ECO:0007669"/>
    <property type="project" value="UniProtKB-KW"/>
</dbReference>
<dbReference type="SUPFAM" id="SSF55021">
    <property type="entry name" value="ACT-like"/>
    <property type="match status" value="1"/>
</dbReference>
<dbReference type="CDD" id="cd04928">
    <property type="entry name" value="ACT_TyrKc"/>
    <property type="match status" value="1"/>
</dbReference>
<dbReference type="InterPro" id="IPR010920">
    <property type="entry name" value="LSM_dom_sf"/>
</dbReference>
<evidence type="ECO:0000256" key="17">
    <source>
        <dbReference type="ARBA" id="ARBA00048679"/>
    </source>
</evidence>
<accession>A0AA86W376</accession>
<name>A0AA86W376_9FABA</name>
<gene>
    <name evidence="22" type="ORF">AYBTSS11_LOCUS29816</name>
</gene>
<dbReference type="GO" id="GO:0005886">
    <property type="term" value="C:plasma membrane"/>
    <property type="evidence" value="ECO:0007669"/>
    <property type="project" value="TreeGrafter"/>
</dbReference>
<dbReference type="Gene3D" id="1.10.510.10">
    <property type="entry name" value="Transferase(Phosphotransferase) domain 1"/>
    <property type="match status" value="1"/>
</dbReference>
<dbReference type="InterPro" id="IPR023408">
    <property type="entry name" value="MscS_beta-dom_sf"/>
</dbReference>
<dbReference type="InterPro" id="IPR045865">
    <property type="entry name" value="ACT-like_dom_sf"/>
</dbReference>
<dbReference type="SMART" id="SM00220">
    <property type="entry name" value="S_TKc"/>
    <property type="match status" value="1"/>
</dbReference>
<dbReference type="SUPFAM" id="SSF50182">
    <property type="entry name" value="Sm-like ribonucleoproteins"/>
    <property type="match status" value="1"/>
</dbReference>
<evidence type="ECO:0000256" key="3">
    <source>
        <dbReference type="ARBA" id="ARBA00010507"/>
    </source>
</evidence>
<feature type="transmembrane region" description="Helical" evidence="19">
    <location>
        <begin position="1032"/>
        <end position="1050"/>
    </location>
</feature>
<dbReference type="InterPro" id="IPR011009">
    <property type="entry name" value="Kinase-like_dom_sf"/>
</dbReference>
<dbReference type="Pfam" id="PF00924">
    <property type="entry name" value="MS_channel_2nd"/>
    <property type="match status" value="1"/>
</dbReference>
<evidence type="ECO:0000256" key="16">
    <source>
        <dbReference type="ARBA" id="ARBA00047899"/>
    </source>
</evidence>
<dbReference type="InterPro" id="IPR000719">
    <property type="entry name" value="Prot_kinase_dom"/>
</dbReference>
<dbReference type="SUPFAM" id="SSF56112">
    <property type="entry name" value="Protein kinase-like (PK-like)"/>
    <property type="match status" value="1"/>
</dbReference>
<reference evidence="22" key="1">
    <citation type="submission" date="2023-10" db="EMBL/GenBank/DDBJ databases">
        <authorList>
            <person name="Domelevo Entfellner J.-B."/>
        </authorList>
    </citation>
    <scope>NUCLEOTIDE SEQUENCE</scope>
</reference>
<keyword evidence="5" id="KW-0813">Transport</keyword>
<keyword evidence="15" id="KW-0407">Ion channel</keyword>
<dbReference type="InterPro" id="IPR008271">
    <property type="entry name" value="Ser/Thr_kinase_AS"/>
</dbReference>
<dbReference type="EMBL" id="OY731407">
    <property type="protein sequence ID" value="CAJ1977649.1"/>
    <property type="molecule type" value="Genomic_DNA"/>
</dbReference>
<keyword evidence="9" id="KW-0547">Nucleotide-binding</keyword>
<comment type="catalytic activity">
    <reaction evidence="16">
        <text>L-threonyl-[protein] + ATP = O-phospho-L-threonyl-[protein] + ADP + H(+)</text>
        <dbReference type="Rhea" id="RHEA:46608"/>
        <dbReference type="Rhea" id="RHEA-COMP:11060"/>
        <dbReference type="Rhea" id="RHEA-COMP:11605"/>
        <dbReference type="ChEBI" id="CHEBI:15378"/>
        <dbReference type="ChEBI" id="CHEBI:30013"/>
        <dbReference type="ChEBI" id="CHEBI:30616"/>
        <dbReference type="ChEBI" id="CHEBI:61977"/>
        <dbReference type="ChEBI" id="CHEBI:456216"/>
        <dbReference type="EC" id="2.7.11.1"/>
    </reaction>
</comment>
<dbReference type="GO" id="GO:0050982">
    <property type="term" value="P:detection of mechanical stimulus"/>
    <property type="evidence" value="ECO:0007669"/>
    <property type="project" value="UniProtKB-ARBA"/>
</dbReference>
<evidence type="ECO:0000256" key="12">
    <source>
        <dbReference type="ARBA" id="ARBA00022989"/>
    </source>
</evidence>
<dbReference type="FunFam" id="2.30.30.60:FF:000003">
    <property type="entry name" value="Predicted mechanosensitive ion channel"/>
    <property type="match status" value="1"/>
</dbReference>
<feature type="region of interest" description="Disordered" evidence="18">
    <location>
        <begin position="780"/>
        <end position="815"/>
    </location>
</feature>
<evidence type="ECO:0000259" key="21">
    <source>
        <dbReference type="PROSITE" id="PS51671"/>
    </source>
</evidence>
<evidence type="ECO:0000256" key="1">
    <source>
        <dbReference type="ARBA" id="ARBA00004141"/>
    </source>
</evidence>
<keyword evidence="10" id="KW-0418">Kinase</keyword>
<feature type="compositionally biased region" description="Polar residues" evidence="18">
    <location>
        <begin position="1"/>
        <end position="12"/>
    </location>
</feature>
<feature type="transmembrane region" description="Helical" evidence="19">
    <location>
        <begin position="1062"/>
        <end position="1082"/>
    </location>
</feature>
<comment type="similarity">
    <text evidence="2">Belongs to the MscS (TC 1.A.23) family.</text>
</comment>
<protein>
    <recommendedName>
        <fullName evidence="4">non-specific serine/threonine protein kinase</fullName>
        <ecNumber evidence="4">2.7.11.1</ecNumber>
    </recommendedName>
</protein>
<feature type="domain" description="ACT" evidence="21">
    <location>
        <begin position="188"/>
        <end position="263"/>
    </location>
</feature>
<dbReference type="InterPro" id="IPR001245">
    <property type="entry name" value="Ser-Thr/Tyr_kinase_cat_dom"/>
</dbReference>
<evidence type="ECO:0000256" key="13">
    <source>
        <dbReference type="ARBA" id="ARBA00023065"/>
    </source>
</evidence>
<dbReference type="PROSITE" id="PS00108">
    <property type="entry name" value="PROTEIN_KINASE_ST"/>
    <property type="match status" value="1"/>
</dbReference>
<dbReference type="PANTHER" id="PTHR31618">
    <property type="entry name" value="MECHANOSENSITIVE ION CHANNEL PROTEIN 5"/>
    <property type="match status" value="1"/>
</dbReference>
<keyword evidence="6" id="KW-0723">Serine/threonine-protein kinase</keyword>
<keyword evidence="14 19" id="KW-0472">Membrane</keyword>